<dbReference type="OrthoDB" id="3376896at2"/>
<dbReference type="Proteomes" id="UP000321571">
    <property type="component" value="Unassembled WGS sequence"/>
</dbReference>
<comment type="caution">
    <text evidence="2">The sequence shown here is derived from an EMBL/GenBank/DDBJ whole genome shotgun (WGS) entry which is preliminary data.</text>
</comment>
<evidence type="ECO:0000313" key="3">
    <source>
        <dbReference type="Proteomes" id="UP000321571"/>
    </source>
</evidence>
<proteinExistence type="predicted"/>
<name>A0A5C8NKI3_9ACTN</name>
<dbReference type="InterPro" id="IPR024775">
    <property type="entry name" value="DinB-like"/>
</dbReference>
<evidence type="ECO:0000259" key="1">
    <source>
        <dbReference type="Pfam" id="PF12867"/>
    </source>
</evidence>
<feature type="domain" description="DinB-like" evidence="1">
    <location>
        <begin position="34"/>
        <end position="167"/>
    </location>
</feature>
<dbReference type="EMBL" id="VDUX01000003">
    <property type="protein sequence ID" value="TXL61547.1"/>
    <property type="molecule type" value="Genomic_DNA"/>
</dbReference>
<organism evidence="2 3">
    <name type="scientific">Aeromicrobium terrae</name>
    <dbReference type="NCBI Taxonomy" id="2498846"/>
    <lineage>
        <taxon>Bacteria</taxon>
        <taxon>Bacillati</taxon>
        <taxon>Actinomycetota</taxon>
        <taxon>Actinomycetes</taxon>
        <taxon>Propionibacteriales</taxon>
        <taxon>Nocardioidaceae</taxon>
        <taxon>Aeromicrobium</taxon>
    </lineage>
</organism>
<keyword evidence="3" id="KW-1185">Reference proteome</keyword>
<dbReference type="Pfam" id="PF12867">
    <property type="entry name" value="DinB_2"/>
    <property type="match status" value="1"/>
</dbReference>
<dbReference type="AlphaFoldDB" id="A0A5C8NKI3"/>
<protein>
    <submittedName>
        <fullName evidence="2">DinB family protein</fullName>
    </submittedName>
</protein>
<sequence>MITPDTKDWTWVLREPCPECGLAAGDVDPTTVGDRTRATLPTWEDVLERDDARERPDEDTWSPTEYACHVRDVFRLFAGRAALMLEQNDPLFENWDQDETAVAEHYELQDPADVAPQLVEAGNRIADVFDAVPADAWTRTARRSDGAEFTVATLAQYFIHDIEHHLHDVGA</sequence>
<evidence type="ECO:0000313" key="2">
    <source>
        <dbReference type="EMBL" id="TXL61547.1"/>
    </source>
</evidence>
<reference evidence="2 3" key="1">
    <citation type="submission" date="2019-06" db="EMBL/GenBank/DDBJ databases">
        <title>Aeromicrobium sp. nov., isolated from a maize field.</title>
        <authorList>
            <person name="Lin S.-Y."/>
            <person name="Tsai C.-F."/>
            <person name="Young C.-C."/>
        </authorList>
    </citation>
    <scope>NUCLEOTIDE SEQUENCE [LARGE SCALE GENOMIC DNA]</scope>
    <source>
        <strain evidence="2 3">CC-CFT486</strain>
    </source>
</reference>
<dbReference type="SUPFAM" id="SSF109854">
    <property type="entry name" value="DinB/YfiT-like putative metalloenzymes"/>
    <property type="match status" value="1"/>
</dbReference>
<dbReference type="RefSeq" id="WP_147685918.1">
    <property type="nucleotide sequence ID" value="NZ_VDUX01000003.1"/>
</dbReference>
<dbReference type="Gene3D" id="1.20.120.450">
    <property type="entry name" value="dinb family like domain"/>
    <property type="match status" value="1"/>
</dbReference>
<gene>
    <name evidence="2" type="ORF">FHP06_09000</name>
</gene>
<accession>A0A5C8NKI3</accession>
<dbReference type="InterPro" id="IPR034660">
    <property type="entry name" value="DinB/YfiT-like"/>
</dbReference>